<dbReference type="OrthoDB" id="8897426at2759"/>
<dbReference type="AlphaFoldDB" id="A0A8T3CMQ9"/>
<proteinExistence type="predicted"/>
<evidence type="ECO:0000313" key="3">
    <source>
        <dbReference type="Proteomes" id="UP000829720"/>
    </source>
</evidence>
<dbReference type="EMBL" id="JAERUA010000022">
    <property type="protein sequence ID" value="KAI1884454.1"/>
    <property type="molecule type" value="Genomic_DNA"/>
</dbReference>
<evidence type="ECO:0008006" key="4">
    <source>
        <dbReference type="Google" id="ProtNLM"/>
    </source>
</evidence>
<accession>A0A8T3CMQ9</accession>
<comment type="caution">
    <text evidence="2">The sequence shown here is derived from an EMBL/GenBank/DDBJ whole genome shotgun (WGS) entry which is preliminary data.</text>
</comment>
<keyword evidence="3" id="KW-1185">Reference proteome</keyword>
<evidence type="ECO:0000313" key="2">
    <source>
        <dbReference type="EMBL" id="KAI1884454.1"/>
    </source>
</evidence>
<keyword evidence="1" id="KW-0732">Signal</keyword>
<feature type="signal peptide" evidence="1">
    <location>
        <begin position="1"/>
        <end position="19"/>
    </location>
</feature>
<reference evidence="2" key="1">
    <citation type="submission" date="2021-01" db="EMBL/GenBank/DDBJ databases">
        <authorList>
            <person name="Zahm M."/>
            <person name="Roques C."/>
            <person name="Cabau C."/>
            <person name="Klopp C."/>
            <person name="Donnadieu C."/>
            <person name="Jouanno E."/>
            <person name="Lampietro C."/>
            <person name="Louis A."/>
            <person name="Herpin A."/>
            <person name="Echchiki A."/>
            <person name="Berthelot C."/>
            <person name="Parey E."/>
            <person name="Roest-Crollius H."/>
            <person name="Braasch I."/>
            <person name="Postlethwait J."/>
            <person name="Bobe J."/>
            <person name="Montfort J."/>
            <person name="Bouchez O."/>
            <person name="Begum T."/>
            <person name="Mejri S."/>
            <person name="Adams A."/>
            <person name="Chen W.-J."/>
            <person name="Guiguen Y."/>
        </authorList>
    </citation>
    <scope>NUCLEOTIDE SEQUENCE</scope>
    <source>
        <tissue evidence="2">Blood</tissue>
    </source>
</reference>
<organism evidence="2 3">
    <name type="scientific">Albula goreensis</name>
    <dbReference type="NCBI Taxonomy" id="1534307"/>
    <lineage>
        <taxon>Eukaryota</taxon>
        <taxon>Metazoa</taxon>
        <taxon>Chordata</taxon>
        <taxon>Craniata</taxon>
        <taxon>Vertebrata</taxon>
        <taxon>Euteleostomi</taxon>
        <taxon>Actinopterygii</taxon>
        <taxon>Neopterygii</taxon>
        <taxon>Teleostei</taxon>
        <taxon>Albuliformes</taxon>
        <taxon>Albulidae</taxon>
        <taxon>Albula</taxon>
    </lineage>
</organism>
<gene>
    <name evidence="2" type="ORF">AGOR_G00226560</name>
</gene>
<protein>
    <recommendedName>
        <fullName evidence="4">Saposin B-type domain-containing protein</fullName>
    </recommendedName>
</protein>
<feature type="chain" id="PRO_5035913932" description="Saposin B-type domain-containing protein" evidence="1">
    <location>
        <begin position="20"/>
        <end position="171"/>
    </location>
</feature>
<dbReference type="Proteomes" id="UP000829720">
    <property type="component" value="Unassembled WGS sequence"/>
</dbReference>
<sequence>MFNLGRTTILVSIICSLKASTELPKGVDRHTYCESCLAITKEMETTERKLSVMSRPQLVERLVDDILCETASFQKHSDLPDDKFTVACKHLLDVHGEDFRDALLRRESERLDVLLCFQSSLACVGVKRHANQNKASFKDSDIENLLEENRENIRITRPVHTNFTKMDKDEL</sequence>
<evidence type="ECO:0000256" key="1">
    <source>
        <dbReference type="SAM" id="SignalP"/>
    </source>
</evidence>
<name>A0A8T3CMQ9_9TELE</name>